<feature type="region of interest" description="Disordered" evidence="1">
    <location>
        <begin position="1"/>
        <end position="21"/>
    </location>
</feature>
<dbReference type="KEGG" id="led:BBK82_12320"/>
<dbReference type="AlphaFoldDB" id="A0A1B2HYA9"/>
<reference evidence="3 4" key="1">
    <citation type="submission" date="2016-07" db="EMBL/GenBank/DDBJ databases">
        <title>Complete genome sequence of the Lentzea guizhouensis DHS C013.</title>
        <authorList>
            <person name="Cao C."/>
        </authorList>
    </citation>
    <scope>NUCLEOTIDE SEQUENCE [LARGE SCALE GENOMIC DNA]</scope>
    <source>
        <strain evidence="3 4">DHS C013</strain>
    </source>
</reference>
<organism evidence="3 4">
    <name type="scientific">Lentzea guizhouensis</name>
    <dbReference type="NCBI Taxonomy" id="1586287"/>
    <lineage>
        <taxon>Bacteria</taxon>
        <taxon>Bacillati</taxon>
        <taxon>Actinomycetota</taxon>
        <taxon>Actinomycetes</taxon>
        <taxon>Pseudonocardiales</taxon>
        <taxon>Pseudonocardiaceae</taxon>
        <taxon>Lentzea</taxon>
    </lineage>
</organism>
<evidence type="ECO:0000313" key="3">
    <source>
        <dbReference type="EMBL" id="ANZ42681.1"/>
    </source>
</evidence>
<keyword evidence="2" id="KW-1133">Transmembrane helix</keyword>
<keyword evidence="2" id="KW-0472">Membrane</keyword>
<feature type="transmembrane region" description="Helical" evidence="2">
    <location>
        <begin position="76"/>
        <end position="92"/>
    </location>
</feature>
<gene>
    <name evidence="3" type="ORF">BBK82_12320</name>
</gene>
<evidence type="ECO:0000256" key="1">
    <source>
        <dbReference type="SAM" id="MobiDB-lite"/>
    </source>
</evidence>
<proteinExistence type="predicted"/>
<feature type="transmembrane region" description="Helical" evidence="2">
    <location>
        <begin position="25"/>
        <end position="43"/>
    </location>
</feature>
<dbReference type="EMBL" id="CP016793">
    <property type="protein sequence ID" value="ANZ42681.1"/>
    <property type="molecule type" value="Genomic_DNA"/>
</dbReference>
<feature type="transmembrane region" description="Helical" evidence="2">
    <location>
        <begin position="104"/>
        <end position="121"/>
    </location>
</feature>
<keyword evidence="4" id="KW-1185">Reference proteome</keyword>
<sequence length="466" mass="49825">MPGATTWLPHPTVPAPEPEPRPRDAVAAAIGNASLLSIGYLLLGRRLLALLTLLGTAVLVSVVVAVPSVWLEVAVLVWWAAMTWHGWHLGSGRAGSVVRRHRRVALAVAVPVLLVFGLVRFDAARLEGNVTEARQQGDCARAETELAKVWFGHRVADAPMTLRTDRTVDACRRLREASGRLDAALAEGDTDALGEGFRGLGVVLAALPGHDRMADVALDRFLDGLPTEDACRTSSLTDWLKARKPTGDGRDRAATAVPRVAPAALLGCGDVRMAARDFRVAQQRYQQLLDDHPGHELTGKAQEGVTKARLAAELAHVRNLHGGYCSRPAAYSGAPEFRRGAVNRAVVWGNRQHVDKLPGDWLTHDVGEAVLVVCTGQTEFGAPTQTCPYRSTRSGQVGSVTFRKIAIPVKAYELRTGKVVVETRVEIGGTSCPGTFFASGDGPPPNRYVSPSDGDVRAGYAAVIAP</sequence>
<keyword evidence="2" id="KW-0812">Transmembrane</keyword>
<evidence type="ECO:0000313" key="4">
    <source>
        <dbReference type="Proteomes" id="UP000093053"/>
    </source>
</evidence>
<accession>A0A1B2HYA9</accession>
<name>A0A1B2HYA9_9PSEU</name>
<dbReference type="Proteomes" id="UP000093053">
    <property type="component" value="Chromosome"/>
</dbReference>
<protein>
    <submittedName>
        <fullName evidence="3">Uncharacterized protein</fullName>
    </submittedName>
</protein>
<feature type="transmembrane region" description="Helical" evidence="2">
    <location>
        <begin position="50"/>
        <end position="70"/>
    </location>
</feature>
<evidence type="ECO:0000256" key="2">
    <source>
        <dbReference type="SAM" id="Phobius"/>
    </source>
</evidence>